<gene>
    <name evidence="2" type="ORF">O3W52_33250</name>
</gene>
<evidence type="ECO:0000313" key="2">
    <source>
        <dbReference type="EMBL" id="MCZ4094560.1"/>
    </source>
</evidence>
<sequence length="59" mass="7034">MPISKATDVDKLKSERRQEPAAARKVKPEEIRKLGMSRDEEDLRDRESLFWRGIWMTVF</sequence>
<organism evidence="2 3">
    <name type="scientific">Sinorhizobium psoraleae</name>
    <dbReference type="NCBI Taxonomy" id="520838"/>
    <lineage>
        <taxon>Bacteria</taxon>
        <taxon>Pseudomonadati</taxon>
        <taxon>Pseudomonadota</taxon>
        <taxon>Alphaproteobacteria</taxon>
        <taxon>Hyphomicrobiales</taxon>
        <taxon>Rhizobiaceae</taxon>
        <taxon>Sinorhizobium/Ensifer group</taxon>
        <taxon>Sinorhizobium</taxon>
    </lineage>
</organism>
<keyword evidence="3" id="KW-1185">Reference proteome</keyword>
<accession>A0ABT4KRY8</accession>
<evidence type="ECO:0000256" key="1">
    <source>
        <dbReference type="SAM" id="MobiDB-lite"/>
    </source>
</evidence>
<protein>
    <submittedName>
        <fullName evidence="2">Uncharacterized protein</fullName>
    </submittedName>
</protein>
<dbReference type="Proteomes" id="UP001079430">
    <property type="component" value="Unassembled WGS sequence"/>
</dbReference>
<reference evidence="2" key="1">
    <citation type="submission" date="2022-10" db="EMBL/GenBank/DDBJ databases">
        <title>Whole genome sequencing of three plant growth promoting bacteria isolated from Vachellia tortilis subsp. raddiana in Morocco.</title>
        <authorList>
            <person name="Hnini M."/>
            <person name="Zouagui R."/>
            <person name="Zouagui H."/>
            <person name="Chemao Elfihri M.-W."/>
            <person name="Ibrahimi A."/>
            <person name="Sbabou L."/>
            <person name="Aurag J."/>
        </authorList>
    </citation>
    <scope>NUCLEOTIDE SEQUENCE</scope>
    <source>
        <strain evidence="2">LMR678</strain>
    </source>
</reference>
<comment type="caution">
    <text evidence="2">The sequence shown here is derived from an EMBL/GenBank/DDBJ whole genome shotgun (WGS) entry which is preliminary data.</text>
</comment>
<evidence type="ECO:0000313" key="3">
    <source>
        <dbReference type="Proteomes" id="UP001079430"/>
    </source>
</evidence>
<feature type="region of interest" description="Disordered" evidence="1">
    <location>
        <begin position="1"/>
        <end position="28"/>
    </location>
</feature>
<name>A0ABT4KRY8_9HYPH</name>
<dbReference type="EMBL" id="JAPVOI010000006">
    <property type="protein sequence ID" value="MCZ4094560.1"/>
    <property type="molecule type" value="Genomic_DNA"/>
</dbReference>
<dbReference type="RefSeq" id="WP_173511672.1">
    <property type="nucleotide sequence ID" value="NZ_JABEKV010000003.1"/>
</dbReference>
<feature type="compositionally biased region" description="Basic and acidic residues" evidence="1">
    <location>
        <begin position="7"/>
        <end position="19"/>
    </location>
</feature>
<proteinExistence type="predicted"/>